<dbReference type="InParanoid" id="A0A1Z5J9C4"/>
<proteinExistence type="predicted"/>
<sequence length="544" mass="59687">MFDSLDDIKLILEEDMGSEGNLNFDPMDDLDFLNDDLFTDPAPKLAPSSVSTPSFGSPSYTMTSKNPESTANATFDFKSTPSNANTTFSFNNDARLPKSGLGGLSRQRQLNSQSLVQRSVSTSSMRNHRSLAGNNLSSSSNATFETKSSNPVASFLQRQNQLKEQRGNASMAKSYSMNSVRKRNFGTIDEHKPNATFDDHEPLMSRNSIASFLKAKQSAPALGRSISTSLMKPNHQVLQQSDHTSHTLNAILSTHNLKKARMGSTEMNGGGNAHFDFDMGSRSSANPFMKTLSQSNSQALSSSKSANQFMQQMGRLQTKSMKSAFVFERDNKEPPNQRGEEIEGPMDEALLHSSCKLYHDNLAVVESALGLDPSAVRRSIPTLCSRQSNSLWKRSGKEGKYCYPLNIALYFQAPLDIIRLLANAGSDVLGFNDGPDGAGSLGIAISCHNASWPVVQLLLSVNPTTASIVDRLGNFPLHRILQSMPTEQTVTAIYEAYPEALTKRNFHGKTPLDLAVHNVTCPEAVVNALQRRSYSRMERNAQHM</sequence>
<dbReference type="OrthoDB" id="49162at2759"/>
<feature type="compositionally biased region" description="Low complexity" evidence="1">
    <location>
        <begin position="130"/>
        <end position="142"/>
    </location>
</feature>
<dbReference type="AlphaFoldDB" id="A0A1Z5J9C4"/>
<feature type="compositionally biased region" description="Low complexity" evidence="1">
    <location>
        <begin position="47"/>
        <end position="59"/>
    </location>
</feature>
<dbReference type="EMBL" id="BDSP01000017">
    <property type="protein sequence ID" value="GAX10492.1"/>
    <property type="molecule type" value="Genomic_DNA"/>
</dbReference>
<dbReference type="InterPro" id="IPR036770">
    <property type="entry name" value="Ankyrin_rpt-contain_sf"/>
</dbReference>
<evidence type="ECO:0000313" key="2">
    <source>
        <dbReference type="EMBL" id="GAX10492.1"/>
    </source>
</evidence>
<feature type="compositionally biased region" description="Polar residues" evidence="1">
    <location>
        <begin position="106"/>
        <end position="125"/>
    </location>
</feature>
<organism evidence="2 3">
    <name type="scientific">Fistulifera solaris</name>
    <name type="common">Oleaginous diatom</name>
    <dbReference type="NCBI Taxonomy" id="1519565"/>
    <lineage>
        <taxon>Eukaryota</taxon>
        <taxon>Sar</taxon>
        <taxon>Stramenopiles</taxon>
        <taxon>Ochrophyta</taxon>
        <taxon>Bacillariophyta</taxon>
        <taxon>Bacillariophyceae</taxon>
        <taxon>Bacillariophycidae</taxon>
        <taxon>Naviculales</taxon>
        <taxon>Naviculaceae</taxon>
        <taxon>Fistulifera</taxon>
    </lineage>
</organism>
<keyword evidence="3" id="KW-1185">Reference proteome</keyword>
<protein>
    <submittedName>
        <fullName evidence="2">Uncharacterized protein</fullName>
    </submittedName>
</protein>
<dbReference type="Proteomes" id="UP000198406">
    <property type="component" value="Unassembled WGS sequence"/>
</dbReference>
<dbReference type="Gene3D" id="1.25.40.20">
    <property type="entry name" value="Ankyrin repeat-containing domain"/>
    <property type="match status" value="1"/>
</dbReference>
<dbReference type="SUPFAM" id="SSF48403">
    <property type="entry name" value="Ankyrin repeat"/>
    <property type="match status" value="1"/>
</dbReference>
<evidence type="ECO:0000313" key="3">
    <source>
        <dbReference type="Proteomes" id="UP000198406"/>
    </source>
</evidence>
<name>A0A1Z5J9C4_FISSO</name>
<reference evidence="2 3" key="1">
    <citation type="journal article" date="2015" name="Plant Cell">
        <title>Oil accumulation by the oleaginous diatom Fistulifera solaris as revealed by the genome and transcriptome.</title>
        <authorList>
            <person name="Tanaka T."/>
            <person name="Maeda Y."/>
            <person name="Veluchamy A."/>
            <person name="Tanaka M."/>
            <person name="Abida H."/>
            <person name="Marechal E."/>
            <person name="Bowler C."/>
            <person name="Muto M."/>
            <person name="Sunaga Y."/>
            <person name="Tanaka M."/>
            <person name="Yoshino T."/>
            <person name="Taniguchi T."/>
            <person name="Fukuda Y."/>
            <person name="Nemoto M."/>
            <person name="Matsumoto M."/>
            <person name="Wong P.S."/>
            <person name="Aburatani S."/>
            <person name="Fujibuchi W."/>
        </authorList>
    </citation>
    <scope>NUCLEOTIDE SEQUENCE [LARGE SCALE GENOMIC DNA]</scope>
    <source>
        <strain evidence="2 3">JPCC DA0580</strain>
    </source>
</reference>
<gene>
    <name evidence="2" type="ORF">FisN_21Lh193</name>
</gene>
<comment type="caution">
    <text evidence="2">The sequence shown here is derived from an EMBL/GenBank/DDBJ whole genome shotgun (WGS) entry which is preliminary data.</text>
</comment>
<feature type="compositionally biased region" description="Polar residues" evidence="1">
    <location>
        <begin position="60"/>
        <end position="92"/>
    </location>
</feature>
<feature type="compositionally biased region" description="Polar residues" evidence="1">
    <location>
        <begin position="143"/>
        <end position="152"/>
    </location>
</feature>
<feature type="region of interest" description="Disordered" evidence="1">
    <location>
        <begin position="43"/>
        <end position="152"/>
    </location>
</feature>
<evidence type="ECO:0000256" key="1">
    <source>
        <dbReference type="SAM" id="MobiDB-lite"/>
    </source>
</evidence>
<accession>A0A1Z5J9C4</accession>